<comment type="catalytic activity">
    <reaction evidence="9 10 11">
        <text>adenosine(37) in tRNA + dimethylallyl diphosphate = N(6)-dimethylallyladenosine(37) in tRNA + diphosphate</text>
        <dbReference type="Rhea" id="RHEA:26482"/>
        <dbReference type="Rhea" id="RHEA-COMP:10162"/>
        <dbReference type="Rhea" id="RHEA-COMP:10375"/>
        <dbReference type="ChEBI" id="CHEBI:33019"/>
        <dbReference type="ChEBI" id="CHEBI:57623"/>
        <dbReference type="ChEBI" id="CHEBI:74411"/>
        <dbReference type="ChEBI" id="CHEBI:74415"/>
        <dbReference type="EC" id="2.5.1.75"/>
    </reaction>
</comment>
<dbReference type="EMBL" id="NRRV01000010">
    <property type="protein sequence ID" value="MBK1630339.1"/>
    <property type="molecule type" value="Genomic_DNA"/>
</dbReference>
<dbReference type="InterPro" id="IPR018022">
    <property type="entry name" value="IPT"/>
</dbReference>
<organism evidence="14 15">
    <name type="scientific">Thiohalocapsa halophila</name>
    <dbReference type="NCBI Taxonomy" id="69359"/>
    <lineage>
        <taxon>Bacteria</taxon>
        <taxon>Pseudomonadati</taxon>
        <taxon>Pseudomonadota</taxon>
        <taxon>Gammaproteobacteria</taxon>
        <taxon>Chromatiales</taxon>
        <taxon>Chromatiaceae</taxon>
        <taxon>Thiohalocapsa</taxon>
    </lineage>
</organism>
<comment type="similarity">
    <text evidence="3 10 13">Belongs to the IPP transferase family.</text>
</comment>
<keyword evidence="8 10" id="KW-0460">Magnesium</keyword>
<dbReference type="HAMAP" id="MF_00185">
    <property type="entry name" value="IPP_trans"/>
    <property type="match status" value="1"/>
</dbReference>
<keyword evidence="6 10" id="KW-0547">Nucleotide-binding</keyword>
<evidence type="ECO:0000256" key="12">
    <source>
        <dbReference type="RuleBase" id="RU003784"/>
    </source>
</evidence>
<dbReference type="Gene3D" id="3.40.50.300">
    <property type="entry name" value="P-loop containing nucleotide triphosphate hydrolases"/>
    <property type="match status" value="1"/>
</dbReference>
<dbReference type="Gene3D" id="1.10.20.140">
    <property type="match status" value="1"/>
</dbReference>
<evidence type="ECO:0000256" key="3">
    <source>
        <dbReference type="ARBA" id="ARBA00005842"/>
    </source>
</evidence>
<dbReference type="NCBIfam" id="TIGR00174">
    <property type="entry name" value="miaA"/>
    <property type="match status" value="1"/>
</dbReference>
<evidence type="ECO:0000256" key="13">
    <source>
        <dbReference type="RuleBase" id="RU003785"/>
    </source>
</evidence>
<evidence type="ECO:0000256" key="10">
    <source>
        <dbReference type="HAMAP-Rule" id="MF_00185"/>
    </source>
</evidence>
<comment type="caution">
    <text evidence="10">Lacks conserved residue(s) required for the propagation of feature annotation.</text>
</comment>
<dbReference type="EC" id="2.5.1.75" evidence="10"/>
<evidence type="ECO:0000313" key="14">
    <source>
        <dbReference type="EMBL" id="MBK1630339.1"/>
    </source>
</evidence>
<feature type="region of interest" description="Interaction with substrate tRNA" evidence="10">
    <location>
        <begin position="31"/>
        <end position="34"/>
    </location>
</feature>
<comment type="caution">
    <text evidence="14">The sequence shown here is derived from an EMBL/GenBank/DDBJ whole genome shotgun (WGS) entry which is preliminary data.</text>
</comment>
<accession>A0ABS1CFR1</accession>
<sequence length="306" mass="33140">MGPTASGKTDLAVAVVDALAPMLPCEIVSVDSALVYRGLDIGTAKPSPALRARYPHRLVDICDPAEAYSAARFRADALAAIAQIRARGALPLLVGGTMLYFRALLRGLSPLPEADPALRERLAREAAARGPVGMHGWLADVDPAAAARIHPNDPQRVQRALEVYLASGRPMSSLWQAGDGALDLPTVKLVRSPRERAVLHRRIETRFDAMLAAGFLDEVRGLMRRGDLAPELPAMRAVGYRQAWAHLAGAFDAATMRARALAATRQLAKRQYTWLRSEPDCTWLWDEAAPLAQALAILRRRVGLGA</sequence>
<evidence type="ECO:0000256" key="1">
    <source>
        <dbReference type="ARBA" id="ARBA00001946"/>
    </source>
</evidence>
<feature type="site" description="Interaction with substrate tRNA" evidence="10">
    <location>
        <position position="97"/>
    </location>
</feature>
<evidence type="ECO:0000256" key="7">
    <source>
        <dbReference type="ARBA" id="ARBA00022840"/>
    </source>
</evidence>
<feature type="site" description="Interaction with substrate tRNA" evidence="10">
    <location>
        <position position="119"/>
    </location>
</feature>
<dbReference type="InterPro" id="IPR027417">
    <property type="entry name" value="P-loop_NTPase"/>
</dbReference>
<evidence type="ECO:0000256" key="2">
    <source>
        <dbReference type="ARBA" id="ARBA00003213"/>
    </source>
</evidence>
<evidence type="ECO:0000313" key="15">
    <source>
        <dbReference type="Proteomes" id="UP000748752"/>
    </source>
</evidence>
<dbReference type="PANTHER" id="PTHR11088">
    <property type="entry name" value="TRNA DIMETHYLALLYLTRANSFERASE"/>
    <property type="match status" value="1"/>
</dbReference>
<feature type="binding site" evidence="10">
    <location>
        <begin position="2"/>
        <end position="9"/>
    </location>
    <ligand>
        <name>ATP</name>
        <dbReference type="ChEBI" id="CHEBI:30616"/>
    </ligand>
</feature>
<feature type="region of interest" description="Interaction with substrate tRNA" evidence="10">
    <location>
        <begin position="155"/>
        <end position="159"/>
    </location>
</feature>
<keyword evidence="5 10" id="KW-0819">tRNA processing</keyword>
<evidence type="ECO:0000256" key="9">
    <source>
        <dbReference type="ARBA" id="ARBA00049563"/>
    </source>
</evidence>
<dbReference type="Pfam" id="PF01715">
    <property type="entry name" value="IPPT"/>
    <property type="match status" value="1"/>
</dbReference>
<keyword evidence="15" id="KW-1185">Reference proteome</keyword>
<evidence type="ECO:0000256" key="11">
    <source>
        <dbReference type="RuleBase" id="RU003783"/>
    </source>
</evidence>
<dbReference type="InterPro" id="IPR039657">
    <property type="entry name" value="Dimethylallyltransferase"/>
</dbReference>
<evidence type="ECO:0000256" key="4">
    <source>
        <dbReference type="ARBA" id="ARBA00022679"/>
    </source>
</evidence>
<name>A0ABS1CFR1_9GAMM</name>
<feature type="binding site" evidence="10">
    <location>
        <begin position="4"/>
        <end position="9"/>
    </location>
    <ligand>
        <name>substrate</name>
    </ligand>
</feature>
<dbReference type="RefSeq" id="WP_200235097.1">
    <property type="nucleotide sequence ID" value="NZ_NRRV01000010.1"/>
</dbReference>
<evidence type="ECO:0000256" key="8">
    <source>
        <dbReference type="ARBA" id="ARBA00022842"/>
    </source>
</evidence>
<proteinExistence type="inferred from homology"/>
<comment type="function">
    <text evidence="2 10 12">Catalyzes the transfer of a dimethylallyl group onto the adenine at position 37 in tRNAs that read codons beginning with uridine, leading to the formation of N6-(dimethylallyl)adenosine (i(6)A).</text>
</comment>
<comment type="subunit">
    <text evidence="10">Monomer.</text>
</comment>
<reference evidence="14 15" key="1">
    <citation type="journal article" date="2020" name="Microorganisms">
        <title>Osmotic Adaptation and Compatible Solute Biosynthesis of Phototrophic Bacteria as Revealed from Genome Analyses.</title>
        <authorList>
            <person name="Imhoff J.F."/>
            <person name="Rahn T."/>
            <person name="Kunzel S."/>
            <person name="Keller A."/>
            <person name="Neulinger S.C."/>
        </authorList>
    </citation>
    <scope>NUCLEOTIDE SEQUENCE [LARGE SCALE GENOMIC DNA]</scope>
    <source>
        <strain evidence="14 15">DSM 6210</strain>
    </source>
</reference>
<keyword evidence="4 10" id="KW-0808">Transferase</keyword>
<comment type="cofactor">
    <cofactor evidence="1 10">
        <name>Mg(2+)</name>
        <dbReference type="ChEBI" id="CHEBI:18420"/>
    </cofactor>
</comment>
<evidence type="ECO:0000256" key="6">
    <source>
        <dbReference type="ARBA" id="ARBA00022741"/>
    </source>
</evidence>
<protein>
    <recommendedName>
        <fullName evidence="10">tRNA dimethylallyltransferase</fullName>
        <ecNumber evidence="10">2.5.1.75</ecNumber>
    </recommendedName>
    <alternativeName>
        <fullName evidence="10">Dimethylallyl diphosphate:tRNA dimethylallyltransferase</fullName>
        <shortName evidence="10">DMAPP:tRNA dimethylallyltransferase</shortName>
        <shortName evidence="10">DMATase</shortName>
    </alternativeName>
    <alternativeName>
        <fullName evidence="10">Isopentenyl-diphosphate:tRNA isopentenyltransferase</fullName>
        <shortName evidence="10">IPP transferase</shortName>
        <shortName evidence="10">IPPT</shortName>
        <shortName evidence="10">IPTase</shortName>
    </alternativeName>
</protein>
<dbReference type="SUPFAM" id="SSF52540">
    <property type="entry name" value="P-loop containing nucleoside triphosphate hydrolases"/>
    <property type="match status" value="1"/>
</dbReference>
<evidence type="ECO:0000256" key="5">
    <source>
        <dbReference type="ARBA" id="ARBA00022694"/>
    </source>
</evidence>
<gene>
    <name evidence="10" type="primary">miaA</name>
    <name evidence="14" type="ORF">CKO31_06165</name>
</gene>
<keyword evidence="7 10" id="KW-0067">ATP-binding</keyword>
<dbReference type="PANTHER" id="PTHR11088:SF60">
    <property type="entry name" value="TRNA DIMETHYLALLYLTRANSFERASE"/>
    <property type="match status" value="1"/>
</dbReference>
<dbReference type="Proteomes" id="UP000748752">
    <property type="component" value="Unassembled WGS sequence"/>
</dbReference>